<dbReference type="NCBIfam" id="TIGR01198">
    <property type="entry name" value="pgl"/>
    <property type="match status" value="1"/>
</dbReference>
<organism evidence="9 10">
    <name type="scientific">Methylobacterium jeotgali</name>
    <dbReference type="NCBI Taxonomy" id="381630"/>
    <lineage>
        <taxon>Bacteria</taxon>
        <taxon>Pseudomonadati</taxon>
        <taxon>Pseudomonadota</taxon>
        <taxon>Alphaproteobacteria</taxon>
        <taxon>Hyphomicrobiales</taxon>
        <taxon>Methylobacteriaceae</taxon>
        <taxon>Methylobacterium</taxon>
    </lineage>
</organism>
<dbReference type="Pfam" id="PF01182">
    <property type="entry name" value="Glucosamine_iso"/>
    <property type="match status" value="1"/>
</dbReference>
<dbReference type="InterPro" id="IPR006148">
    <property type="entry name" value="Glc/Gal-6P_isomerase"/>
</dbReference>
<dbReference type="EMBL" id="BPQR01000027">
    <property type="protein sequence ID" value="GJE06389.1"/>
    <property type="molecule type" value="Genomic_DNA"/>
</dbReference>
<dbReference type="InterPro" id="IPR039104">
    <property type="entry name" value="6PGL"/>
</dbReference>
<keyword evidence="10" id="KW-1185">Reference proteome</keyword>
<reference evidence="9" key="2">
    <citation type="submission" date="2021-08" db="EMBL/GenBank/DDBJ databases">
        <authorList>
            <person name="Tani A."/>
            <person name="Ola A."/>
            <person name="Ogura Y."/>
            <person name="Katsura K."/>
            <person name="Hayashi T."/>
        </authorList>
    </citation>
    <scope>NUCLEOTIDE SEQUENCE</scope>
    <source>
        <strain evidence="9">LMG 23639</strain>
    </source>
</reference>
<sequence length="249" mass="25590">MSGEDASVVLPPNAETLADPAAVAARAAEHLVSACETAPAERVAVCLSGGSTPKLLYALLARPPLRDRLPWGRLHWFFGDDRVVPWDDPSSNVRMAAEAFGTDAPIPPENLHRIDPAGGAEAAAERYGAALAGFFGVARPDPATPLFDLVLLGLGEDGHTASLFPGTAALAVSDAWTAPVPKPGLAPFVPRVTLTFPALAASRAVLFLVTGAGKRAPLTRLAAGEDLPAARVTSAGRISWLIDAAAAGA</sequence>
<dbReference type="EC" id="3.1.1.31" evidence="5 7"/>
<accession>A0ABQ4ST41</accession>
<dbReference type="PANTHER" id="PTHR11054">
    <property type="entry name" value="6-PHOSPHOGLUCONOLACTONASE"/>
    <property type="match status" value="1"/>
</dbReference>
<evidence type="ECO:0000256" key="2">
    <source>
        <dbReference type="ARBA" id="ARBA00002681"/>
    </source>
</evidence>
<dbReference type="InterPro" id="IPR037171">
    <property type="entry name" value="NagB/RpiA_transferase-like"/>
</dbReference>
<evidence type="ECO:0000256" key="4">
    <source>
        <dbReference type="ARBA" id="ARBA00010662"/>
    </source>
</evidence>
<comment type="similarity">
    <text evidence="4 7">Belongs to the glucosamine/galactosamine-6-phosphate isomerase family. 6-phosphogluconolactonase subfamily.</text>
</comment>
<evidence type="ECO:0000256" key="6">
    <source>
        <dbReference type="ARBA" id="ARBA00020337"/>
    </source>
</evidence>
<evidence type="ECO:0000259" key="8">
    <source>
        <dbReference type="Pfam" id="PF01182"/>
    </source>
</evidence>
<comment type="function">
    <text evidence="2 7">Hydrolysis of 6-phosphogluconolactone to 6-phosphogluconate.</text>
</comment>
<reference evidence="9" key="1">
    <citation type="journal article" date="2021" name="Front. Microbiol.">
        <title>Comprehensive Comparative Genomics and Phenotyping of Methylobacterium Species.</title>
        <authorList>
            <person name="Alessa O."/>
            <person name="Ogura Y."/>
            <person name="Fujitani Y."/>
            <person name="Takami H."/>
            <person name="Hayashi T."/>
            <person name="Sahin N."/>
            <person name="Tani A."/>
        </authorList>
    </citation>
    <scope>NUCLEOTIDE SEQUENCE</scope>
    <source>
        <strain evidence="9">LMG 23639</strain>
    </source>
</reference>
<keyword evidence="7" id="KW-0378">Hydrolase</keyword>
<evidence type="ECO:0000256" key="5">
    <source>
        <dbReference type="ARBA" id="ARBA00013198"/>
    </source>
</evidence>
<evidence type="ECO:0000256" key="1">
    <source>
        <dbReference type="ARBA" id="ARBA00000832"/>
    </source>
</evidence>
<evidence type="ECO:0000256" key="3">
    <source>
        <dbReference type="ARBA" id="ARBA00004961"/>
    </source>
</evidence>
<dbReference type="Proteomes" id="UP001055102">
    <property type="component" value="Unassembled WGS sequence"/>
</dbReference>
<comment type="caution">
    <text evidence="9">The sequence shown here is derived from an EMBL/GenBank/DDBJ whole genome shotgun (WGS) entry which is preliminary data.</text>
</comment>
<evidence type="ECO:0000256" key="7">
    <source>
        <dbReference type="RuleBase" id="RU365095"/>
    </source>
</evidence>
<dbReference type="RefSeq" id="WP_238275064.1">
    <property type="nucleotide sequence ID" value="NZ_BPQR01000027.1"/>
</dbReference>
<dbReference type="CDD" id="cd01400">
    <property type="entry name" value="6PGL"/>
    <property type="match status" value="1"/>
</dbReference>
<comment type="catalytic activity">
    <reaction evidence="1 7">
        <text>6-phospho-D-glucono-1,5-lactone + H2O = 6-phospho-D-gluconate + H(+)</text>
        <dbReference type="Rhea" id="RHEA:12556"/>
        <dbReference type="ChEBI" id="CHEBI:15377"/>
        <dbReference type="ChEBI" id="CHEBI:15378"/>
        <dbReference type="ChEBI" id="CHEBI:57955"/>
        <dbReference type="ChEBI" id="CHEBI:58759"/>
        <dbReference type="EC" id="3.1.1.31"/>
    </reaction>
</comment>
<evidence type="ECO:0000313" key="9">
    <source>
        <dbReference type="EMBL" id="GJE06389.1"/>
    </source>
</evidence>
<evidence type="ECO:0000313" key="10">
    <source>
        <dbReference type="Proteomes" id="UP001055102"/>
    </source>
</evidence>
<gene>
    <name evidence="9" type="primary">pgl_1</name>
    <name evidence="7" type="synonym">pgl</name>
    <name evidence="9" type="ORF">AOPFMNJM_1705</name>
</gene>
<name>A0ABQ4ST41_9HYPH</name>
<dbReference type="InterPro" id="IPR005900">
    <property type="entry name" value="6-phosphogluconolactonase_DevB"/>
</dbReference>
<dbReference type="SUPFAM" id="SSF100950">
    <property type="entry name" value="NagB/RpiA/CoA transferase-like"/>
    <property type="match status" value="1"/>
</dbReference>
<dbReference type="Gene3D" id="3.40.50.1360">
    <property type="match status" value="1"/>
</dbReference>
<protein>
    <recommendedName>
        <fullName evidence="6 7">6-phosphogluconolactonase</fullName>
        <shortName evidence="7">6PGL</shortName>
        <ecNumber evidence="5 7">3.1.1.31</ecNumber>
    </recommendedName>
</protein>
<proteinExistence type="inferred from homology"/>
<feature type="domain" description="Glucosamine/galactosamine-6-phosphate isomerase" evidence="8">
    <location>
        <begin position="19"/>
        <end position="240"/>
    </location>
</feature>
<comment type="pathway">
    <text evidence="3 7">Carbohydrate degradation; pentose phosphate pathway; D-ribulose 5-phosphate from D-glucose 6-phosphate (oxidative stage): step 2/3.</text>
</comment>
<dbReference type="PANTHER" id="PTHR11054:SF0">
    <property type="entry name" value="6-PHOSPHOGLUCONOLACTONASE"/>
    <property type="match status" value="1"/>
</dbReference>